<proteinExistence type="predicted"/>
<keyword evidence="1" id="KW-0175">Coiled coil</keyword>
<keyword evidence="4" id="KW-1185">Reference proteome</keyword>
<dbReference type="InterPro" id="IPR032782">
    <property type="entry name" value="KhpB_N"/>
</dbReference>
<dbReference type="OrthoDB" id="9816426at2"/>
<dbReference type="KEGG" id="btur:DB313_01380"/>
<dbReference type="InterPro" id="IPR046866">
    <property type="entry name" value="FapA_N"/>
</dbReference>
<dbReference type="PANTHER" id="PTHR38032:SF1">
    <property type="entry name" value="RNA-BINDING PROTEIN KHPB N-TERMINAL DOMAIN-CONTAINING PROTEIN"/>
    <property type="match status" value="1"/>
</dbReference>
<dbReference type="SMART" id="SM01245">
    <property type="entry name" value="Jag_N"/>
    <property type="match status" value="1"/>
</dbReference>
<dbReference type="AlphaFoldDB" id="A0A386PK88"/>
<dbReference type="PANTHER" id="PTHR38032">
    <property type="entry name" value="POLYMERASE-RELATED"/>
    <property type="match status" value="1"/>
</dbReference>
<evidence type="ECO:0000313" key="4">
    <source>
        <dbReference type="Proteomes" id="UP000275571"/>
    </source>
</evidence>
<dbReference type="InterPro" id="IPR046865">
    <property type="entry name" value="FapA_b_solenoid"/>
</dbReference>
<evidence type="ECO:0000313" key="3">
    <source>
        <dbReference type="EMBL" id="AYE36154.1"/>
    </source>
</evidence>
<protein>
    <recommendedName>
        <fullName evidence="2">RNA-binding protein KhpB N-terminal domain-containing protein</fullName>
    </recommendedName>
</protein>
<reference evidence="3 4" key="1">
    <citation type="journal article" date="2018" name="Infect. Genet. Evol.">
        <title>Genome-wide analysis of Borrelia turcica and 'Candidatus Borrelia tachyglossi' shows relapsing fever-like genomes with unique genomic links to Lyme disease Borrelia.</title>
        <authorList>
            <person name="Gofton A.W."/>
            <person name="Margos G."/>
            <person name="Fingerle V."/>
            <person name="Hepner S."/>
            <person name="Loh S.M."/>
            <person name="Ryan U."/>
            <person name="Irwin P."/>
            <person name="Oskam C.L."/>
        </authorList>
    </citation>
    <scope>NUCLEOTIDE SEQUENCE [LARGE SCALE GENOMIC DNA]</scope>
    <source>
        <strain evidence="3 4">IST7</strain>
    </source>
</reference>
<dbReference type="Gene3D" id="3.30.30.80">
    <property type="entry name" value="probable RNA-binding protein from clostridium symbiosum atcc 14940"/>
    <property type="match status" value="1"/>
</dbReference>
<organism evidence="3 4">
    <name type="scientific">Borrelia turcica IST7</name>
    <dbReference type="NCBI Taxonomy" id="1104446"/>
    <lineage>
        <taxon>Bacteria</taxon>
        <taxon>Pseudomonadati</taxon>
        <taxon>Spirochaetota</taxon>
        <taxon>Spirochaetia</taxon>
        <taxon>Spirochaetales</taxon>
        <taxon>Borreliaceae</taxon>
        <taxon>Borrelia</taxon>
    </lineage>
</organism>
<dbReference type="InterPro" id="IPR038247">
    <property type="entry name" value="Jag_N_dom_sf"/>
</dbReference>
<dbReference type="Pfam" id="PF03961">
    <property type="entry name" value="FapA"/>
    <property type="match status" value="1"/>
</dbReference>
<gene>
    <name evidence="3" type="ORF">DB313_01380</name>
</gene>
<dbReference type="EMBL" id="CP028884">
    <property type="protein sequence ID" value="AYE36154.1"/>
    <property type="molecule type" value="Genomic_DNA"/>
</dbReference>
<dbReference type="Pfam" id="PF20250">
    <property type="entry name" value="FapA_N"/>
    <property type="match status" value="1"/>
</dbReference>
<accession>A0A386PK88</accession>
<sequence>MPNSVNFSDFCNKMKDYLEKENNINLIEIEADTLEEALNDASLELSIPYKDLDYEILTRGSNGIFGYGKKKWRIIAYKNSYTKLGVSDVLGTGEREEEILSVDGAFFIRKAAKGIFLKVVAPKGQGNAVNFEDVINSLHLESNIEDMNKDFIRSLVENANGKYERIGDFEADPSESVTMMVQISEDSMSVTIEFTSPGVNGYEILDKDIFNILKKYGISERAFLKDRIEEFVDFPIYGEPVEMARGANPIRGRDSYVEFIVDNKHSGESGTLSVGFKNVNEGDELAEIIPFSKGIDGYTVFGKILEAEDGSELEFTLGENTRREGNKIIAKCGGYMSVVGGVITVHDVYVVEGDVGPGTGNIINNGMVLVKGSVLDGYNIMAKGGIEISGLVGRCNLRTDGLLILSSGANGKGGSEIYSKRGIKAKFLENVNIRSEGDIEVVRGIVNSFISCKKKVLCIGKKSKIVGSVIHAREEIRAYSIGSEGNAETSVAVGYDPEVKDLLSKFTKYLVKIEKRLDVVIKDISVLKKSILVTTDKAEKSLKVDSCNELINEKKVLILEIKMVKSKQESLQEELEESKVDGKIFVEHIAYAGVKIYIKDVYYELSRDYNNVTFEEDDNVIKMVAYVPFKP</sequence>
<evidence type="ECO:0000259" key="2">
    <source>
        <dbReference type="SMART" id="SM01245"/>
    </source>
</evidence>
<dbReference type="Proteomes" id="UP000275571">
    <property type="component" value="Chromosome"/>
</dbReference>
<dbReference type="InterPro" id="IPR005646">
    <property type="entry name" value="FapA"/>
</dbReference>
<feature type="domain" description="RNA-binding protein KhpB N-terminal" evidence="2">
    <location>
        <begin position="28"/>
        <end position="79"/>
    </location>
</feature>
<name>A0A386PK88_9SPIR</name>
<dbReference type="Pfam" id="PF14804">
    <property type="entry name" value="Jag_N"/>
    <property type="match status" value="1"/>
</dbReference>
<feature type="coiled-coil region" evidence="1">
    <location>
        <begin position="17"/>
        <end position="44"/>
    </location>
</feature>
<evidence type="ECO:0000256" key="1">
    <source>
        <dbReference type="SAM" id="Coils"/>
    </source>
</evidence>
<dbReference type="RefSeq" id="WP_120104074.1">
    <property type="nucleotide sequence ID" value="NZ_CP028884.1"/>
</dbReference>